<keyword evidence="3 6" id="KW-0321">Glycogen metabolism</keyword>
<comment type="function">
    <text evidence="6">Phosphorylase b kinase catalyzes the phosphorylation of serine in certain substrates, including troponin I.</text>
</comment>
<reference evidence="9" key="1">
    <citation type="submission" date="2021-11" db="EMBL/GenBank/DDBJ databases">
        <authorList>
            <person name="Schell T."/>
        </authorList>
    </citation>
    <scope>NUCLEOTIDE SEQUENCE</scope>
    <source>
        <strain evidence="9">M5</strain>
    </source>
</reference>
<evidence type="ECO:0000313" key="9">
    <source>
        <dbReference type="EMBL" id="CAH0108228.1"/>
    </source>
</evidence>
<keyword evidence="10" id="KW-1185">Reference proteome</keyword>
<evidence type="ECO:0000256" key="5">
    <source>
        <dbReference type="ARBA" id="ARBA00023277"/>
    </source>
</evidence>
<dbReference type="GO" id="GO:0005964">
    <property type="term" value="C:phosphorylase kinase complex"/>
    <property type="evidence" value="ECO:0007669"/>
    <property type="project" value="TreeGrafter"/>
</dbReference>
<keyword evidence="6" id="KW-0636">Prenylation</keyword>
<feature type="domain" description="Phosphorylase b kinase regulatory subunit alpha/beta C-terminal" evidence="8">
    <location>
        <begin position="961"/>
        <end position="1080"/>
    </location>
</feature>
<evidence type="ECO:0000259" key="8">
    <source>
        <dbReference type="Pfam" id="PF19292"/>
    </source>
</evidence>
<keyword evidence="6" id="KW-0472">Membrane</keyword>
<dbReference type="InterPro" id="IPR008734">
    <property type="entry name" value="PHK_A/B_su"/>
</dbReference>
<feature type="domain" description="GH15-like" evidence="7">
    <location>
        <begin position="69"/>
        <end position="901"/>
    </location>
</feature>
<dbReference type="UniPathway" id="UPA00163"/>
<keyword evidence="6" id="KW-0449">Lipoprotein</keyword>
<dbReference type="PANTHER" id="PTHR10749:SF8">
    <property type="entry name" value="PHOSPHORYLASE B KINASE REGULATORY SUBUNIT BETA"/>
    <property type="match status" value="1"/>
</dbReference>
<evidence type="ECO:0000259" key="7">
    <source>
        <dbReference type="Pfam" id="PF00723"/>
    </source>
</evidence>
<dbReference type="GO" id="GO:0005886">
    <property type="term" value="C:plasma membrane"/>
    <property type="evidence" value="ECO:0007669"/>
    <property type="project" value="UniProtKB-SubCell"/>
</dbReference>
<dbReference type="Pfam" id="PF00723">
    <property type="entry name" value="Glyco_hydro_15"/>
    <property type="match status" value="1"/>
</dbReference>
<dbReference type="InterPro" id="IPR011613">
    <property type="entry name" value="GH15-like"/>
</dbReference>
<dbReference type="GO" id="GO:0005516">
    <property type="term" value="F:calmodulin binding"/>
    <property type="evidence" value="ECO:0007669"/>
    <property type="project" value="UniProtKB-KW"/>
</dbReference>
<keyword evidence="6" id="KW-1003">Cell membrane</keyword>
<proteinExistence type="inferred from homology"/>
<dbReference type="Pfam" id="PF19292">
    <property type="entry name" value="KPBB_C"/>
    <property type="match status" value="1"/>
</dbReference>
<sequence length="1142" mass="130229">MEKMLLKRQAYLASHTGHGSTNGNTTSAGSEKIHFGGVLGPYQEPPSTGSSDMDVDTCLKINNYEDTVRQLDMYYGLVKRQLLHYQSPTTGLFPSQTVDKEVGSVRDSIYCASAIWSLYQAYRRIDDDRGKSYELGQSAVKCFRGILRCWLQVADKVEAFKKNQVAQNALYTRYHLHTGQVLTKEQDPCMDNHLQLDVVSLYLLFLVQIIQSGLQVIYTMDEVVFIQNLVYYVERAYRTPDFGLWQRGSKYNDGTPEIHASSIGMAKAALEAINGCNLFGEKGSSVSVIYVDIDAHNRNRSIFETLLPRESSSKNTDASLLPTISWPCFATHDDVLYNRTKSKIIRRLRGNYGFKRFLRDGYGTALEDLNRRFYKEGETRDFENVEAEWPIFYLYMMIDGFFKGLPEQVEEYKKLLRSRVKHDHRGDPFIPKYYYVPQDSVDYEKMEPGSQLRHPSDEGTSNNLFLWGQSLYITASLLAEGLVHVNELDLIRRYLPSYNRPRKMGGRYSAFQGTASDLVVQIVLIAESMRLQAMMGTYGIQTQTPHEVEPVQIWPPKELVKVYEHLGLSKRLGLQGRPTRPVGALGTSKIYRISGQTVLCYPLIFEVSDFYLSHDMSLLIDDIKTELHFVGRYWRLSGRPTVCILIREEHMRDPQFKEMLELLAMLKKGHCDGLKVRTGRLQNLISSSCIEHLDFMNQVDLKELNIQPFGQVHHDYIGYQSLTDVPKAIAYSEAEYDLTQLNKLNSTAELIDSLRCAEGLHVQAYILGIIQRREHPEFIIDSLTVRERLIHVKRLAGSLRHWSAVRLCSALLFQLVDSISPFITTVLVNGKQLTVGVVGGVEVVLDKPMTPSEIQEAIYRHCPVDDPVQAVLQQEVLLYCGRLIATHPNYFSGILKIRVGWILHAIRLYLTVPTGDTDEDCNPEPLESRSPSEIRRLLLRVLHLKNWTPDDKHCGFQLTPYKRRQIEGCLARVPEGFYQKVWNVLKKTPGGIVVQSHMLAQEPTLSHMTMSELNFSLLVEDMLFKIVRPEYRQLVVELLCIVNTILLRNPELRFKMKLDLDFVISEALAMFMKDFGTEKDWKVSSKDGAHKKDSIDPGLTQFYNATAATTNGYLARAVVNTVLRGDLGTESIDDSEESCRVS</sequence>
<dbReference type="Proteomes" id="UP000789390">
    <property type="component" value="Unassembled WGS sequence"/>
</dbReference>
<dbReference type="InterPro" id="IPR045583">
    <property type="entry name" value="KPBA/B_C"/>
</dbReference>
<organism evidence="9 10">
    <name type="scientific">Daphnia galeata</name>
    <dbReference type="NCBI Taxonomy" id="27404"/>
    <lineage>
        <taxon>Eukaryota</taxon>
        <taxon>Metazoa</taxon>
        <taxon>Ecdysozoa</taxon>
        <taxon>Arthropoda</taxon>
        <taxon>Crustacea</taxon>
        <taxon>Branchiopoda</taxon>
        <taxon>Diplostraca</taxon>
        <taxon>Cladocera</taxon>
        <taxon>Anomopoda</taxon>
        <taxon>Daphniidae</taxon>
        <taxon>Daphnia</taxon>
    </lineage>
</organism>
<evidence type="ECO:0000256" key="2">
    <source>
        <dbReference type="ARBA" id="ARBA00007128"/>
    </source>
</evidence>
<evidence type="ECO:0000256" key="3">
    <source>
        <dbReference type="ARBA" id="ARBA00022600"/>
    </source>
</evidence>
<accession>A0A8J2RTF7</accession>
<dbReference type="GO" id="GO:0005977">
    <property type="term" value="P:glycogen metabolic process"/>
    <property type="evidence" value="ECO:0007669"/>
    <property type="project" value="UniProtKB-UniPathway"/>
</dbReference>
<keyword evidence="5 6" id="KW-0119">Carbohydrate metabolism</keyword>
<evidence type="ECO:0000313" key="10">
    <source>
        <dbReference type="Proteomes" id="UP000789390"/>
    </source>
</evidence>
<keyword evidence="4 6" id="KW-0112">Calmodulin-binding</keyword>
<dbReference type="SUPFAM" id="SSF48208">
    <property type="entry name" value="Six-hairpin glycosidases"/>
    <property type="match status" value="1"/>
</dbReference>
<protein>
    <recommendedName>
        <fullName evidence="6">Phosphorylase b kinase regulatory subunit</fullName>
    </recommendedName>
</protein>
<comment type="subcellular location">
    <subcellularLocation>
        <location evidence="6">Cell membrane</location>
        <topology evidence="6">Lipid-anchor</topology>
        <orientation evidence="6">Cytoplasmic side</orientation>
    </subcellularLocation>
</comment>
<comment type="caution">
    <text evidence="9">The sequence shown here is derived from an EMBL/GenBank/DDBJ whole genome shotgun (WGS) entry which is preliminary data.</text>
</comment>
<evidence type="ECO:0000256" key="4">
    <source>
        <dbReference type="ARBA" id="ARBA00022860"/>
    </source>
</evidence>
<dbReference type="InterPro" id="IPR008928">
    <property type="entry name" value="6-hairpin_glycosidase_sf"/>
</dbReference>
<evidence type="ECO:0000256" key="6">
    <source>
        <dbReference type="RuleBase" id="RU364123"/>
    </source>
</evidence>
<comment type="pathway">
    <text evidence="1 6">Glycan biosynthesis; glycogen metabolism.</text>
</comment>
<name>A0A8J2RTF7_9CRUS</name>
<comment type="similarity">
    <text evidence="2 6">Belongs to the phosphorylase b kinase regulatory chain family.</text>
</comment>
<dbReference type="AlphaFoldDB" id="A0A8J2RTF7"/>
<evidence type="ECO:0000256" key="1">
    <source>
        <dbReference type="ARBA" id="ARBA00005131"/>
    </source>
</evidence>
<dbReference type="OrthoDB" id="5971574at2759"/>
<dbReference type="PANTHER" id="PTHR10749">
    <property type="entry name" value="PHOSPHORYLASE B KINASE REGULATORY SUBUNIT"/>
    <property type="match status" value="1"/>
</dbReference>
<dbReference type="EMBL" id="CAKKLH010000281">
    <property type="protein sequence ID" value="CAH0108228.1"/>
    <property type="molecule type" value="Genomic_DNA"/>
</dbReference>
<gene>
    <name evidence="9" type="ORF">DGAL_LOCUS11597</name>
</gene>